<feature type="region of interest" description="Disordered" evidence="6">
    <location>
        <begin position="485"/>
        <end position="511"/>
    </location>
</feature>
<feature type="domain" description="C2H2-type" evidence="7">
    <location>
        <begin position="594"/>
        <end position="622"/>
    </location>
</feature>
<keyword evidence="2" id="KW-0677">Repeat</keyword>
<evidence type="ECO:0000256" key="2">
    <source>
        <dbReference type="ARBA" id="ARBA00022737"/>
    </source>
</evidence>
<dbReference type="GO" id="GO:0008270">
    <property type="term" value="F:zinc ion binding"/>
    <property type="evidence" value="ECO:0007669"/>
    <property type="project" value="UniProtKB-KW"/>
</dbReference>
<evidence type="ECO:0000313" key="8">
    <source>
        <dbReference type="EMBL" id="RWS08881.1"/>
    </source>
</evidence>
<feature type="region of interest" description="Disordered" evidence="6">
    <location>
        <begin position="301"/>
        <end position="320"/>
    </location>
</feature>
<proteinExistence type="predicted"/>
<feature type="domain" description="C2H2-type" evidence="7">
    <location>
        <begin position="1468"/>
        <end position="1491"/>
    </location>
</feature>
<dbReference type="PANTHER" id="PTHR24403">
    <property type="entry name" value="ZINC FINGER PROTEIN"/>
    <property type="match status" value="1"/>
</dbReference>
<dbReference type="InterPro" id="IPR050688">
    <property type="entry name" value="Zinc_finger/UBP_domain"/>
</dbReference>
<feature type="compositionally biased region" description="Polar residues" evidence="6">
    <location>
        <begin position="1800"/>
        <end position="1815"/>
    </location>
</feature>
<dbReference type="SUPFAM" id="SSF57667">
    <property type="entry name" value="beta-beta-alpha zinc fingers"/>
    <property type="match status" value="8"/>
</dbReference>
<feature type="region of interest" description="Disordered" evidence="6">
    <location>
        <begin position="1400"/>
        <end position="1423"/>
    </location>
</feature>
<dbReference type="GO" id="GO:0005634">
    <property type="term" value="C:nucleus"/>
    <property type="evidence" value="ECO:0007669"/>
    <property type="project" value="TreeGrafter"/>
</dbReference>
<dbReference type="InterPro" id="IPR036236">
    <property type="entry name" value="Znf_C2H2_sf"/>
</dbReference>
<dbReference type="Gene3D" id="3.30.160.60">
    <property type="entry name" value="Classic Zinc Finger"/>
    <property type="match status" value="14"/>
</dbReference>
<feature type="domain" description="C2H2-type" evidence="7">
    <location>
        <begin position="1728"/>
        <end position="1755"/>
    </location>
</feature>
<keyword evidence="1" id="KW-0479">Metal-binding</keyword>
<comment type="caution">
    <text evidence="8">The sequence shown here is derived from an EMBL/GenBank/DDBJ whole genome shotgun (WGS) entry which is preliminary data.</text>
</comment>
<dbReference type="Pfam" id="PF13909">
    <property type="entry name" value="zf-H2C2_5"/>
    <property type="match status" value="1"/>
</dbReference>
<accession>A0A3S3S483</accession>
<feature type="compositionally biased region" description="Acidic residues" evidence="6">
    <location>
        <begin position="496"/>
        <end position="511"/>
    </location>
</feature>
<name>A0A3S3S483_9ACAR</name>
<sequence length="2016" mass="231393">MGPIKMSYPCTLCEYTGSSARQLSRHKAVTHVKNPLTCILCPFVTAYQTNLLRHRREVHGILGSKGNKSCKFCGFEANDNDTLILHQQEAHKDILKSARERFAREKKTARGPVAAAPARSQASRQLVTAAEAFPVQNQYEGEGKEDDDKDFWKEGFIDNPPNLMMNLAQASDANENEVRTMNSWFRNGTDASPLSFETSSEYGSSRASTPLPANKSPATELNDNLAPTRIRRQYTCNDCGIRTVNPREFLYHRRDMHNQKVKIVECPYCVYACQYFQKLQRHILLVHKLETSMTPPAEVLAATQHSSEEPANEGKTQSLLQKPRVANNLEYNASNSATVPPLKLKVKLNKVDESHETPQPDESGMYSYTVINEEHEPSSYIDDCDKQKRKYFRCDSCGYKTNVHYLYKKHIKYHNAPKIKCELCDFESPYSWNVERHARSHKMNGAYKCLKCNFSSDKPQAITIHVNQHHRDKNVDKSDVVKTSDVGHEKSGCDEQVIEQEGEEGIPSDYENDYQMETKSNQSSTGIFSRQVSTDSSKISVTNTAKSITYVRKADGKIVAKPSVTKKCKYCNFQADSFAKLQKHESSFHPEKRFQCPLCEIRFENLVWLQRHLSHMHQENDEASNIVNILDKLNPKKKRPPSTKAVQESAAASSMSLKKLGLAPRKKMIVDKASTKCNICGYQMRWISELEKHMRVHTKEKPFSCPYCSFKSKWKGDLNRHIQKYHSRLPMPDLTAMEQKANRAFSLEPRAKIQSQEQVQADENIQRSHQETVYENSLNQTTFYQAECEDYQNNEEAQEAAEEESILGKQGKVKVYKCCYCEFMCTTASRFHVHFVQHLNTKPFMCSICGHRSNWEWDVTKHIKMKSQRDPEHFNAKPVLIHDSGKRDYRKYNKYMVWVEQMEVERCSVNSNKIDFRAKRQKMDPSEIADYDENDAMIDEQNQGNEHEDNVDPESIVITPDISFAFPNVSNDKAECMNTSYQSLSLQPNVPYVSDTAKTINEPASKLFYCAYCSYTHKDSKALVSHLSVHAGKKPYRCRFCGFSSNWKEVVSRHASSRHNGSVKDVEQLFKYTVTKYICRIIDESGDLNLGPEVTTSDSLPTSAPKTSDILVEEERTCVEKQPLNRQIIPGRISGFRGSFKCDLCPFRAEKAFHMDFHLKRHQPAKGADFKCPHCPYWVNAKKSLVKHIYLHDFESEVAFQEVNANHNDVNQDEQDYEGDDDQSEMEVSAANENTSVNTSQVRQSASVFKNKCDSCPFIAGTKTQLLYHKQFHRPNRNAPYKCNLCSYAVSYQHLLNQHLRVHYQDGELVKNSLEDESDEPSESDKDEGSDIPFVFVQNGNSKQKLFQCRYCPTTSKRRTYIYVHEQMHTQNSNESFKCSQCVFTTNNSTAFLTHLGTHNKETKEEQEEEHQPQHHQPHLAHASAEESYKYIKQCEQSQQENQNSSGPTMSVVDANSIRYGNRRMFSYVCQDCPAAFKSPGDLKIHSAFHSEVNYPHMCPYCTYRAKNKPQLCKHLYVHTADYITKRANSYPEGMKLTIGDALNKMKNDLQASQKSEALHTTVDLPAPPPLYKPQRPSQPLKNMENMNSAPTTLQAFRNVQNTSQSSFETSQDPHVEKSIGNITKSIRPALVRNINPPTAQMAILENSETKDFLETLKPKIVQQFNYRCDECPAAFVKSATLQFHKKMHGSAGQFKCPLCNYAGDNQENVSNHIQLHSLVSQNTSNIYRCVKCPSVFAKTSQLEKHVYYHGKESKNRCSKCDYSCDSLEKLQRHETVHRTGQYHNCESEGEDQADDSHKNSSILNSPLKASQIPSPSDEKSMYCCDRCPYVHSRRDAVQSHQKRHDQLRNFRDGKKCNYCDYICLQPSYLREHTKLHFYPPYDRKAIVYQVYKGVEVWKTGVNESESSEEVQLSRNELLFRDRGDGFQFEERFEPKEDDEDLLELLKNASTEERQEETNEKEEKEVEFGPNDKKLENFDNVDQINIGDTSPALATEVVREEEQEETSSMQVQNEVQ</sequence>
<dbReference type="PROSITE" id="PS50157">
    <property type="entry name" value="ZINC_FINGER_C2H2_2"/>
    <property type="match status" value="9"/>
</dbReference>
<keyword evidence="9" id="KW-1185">Reference proteome</keyword>
<protein>
    <submittedName>
        <fullName evidence="8">Zinc finger protein Xfin-like protein</fullName>
    </submittedName>
</protein>
<evidence type="ECO:0000256" key="6">
    <source>
        <dbReference type="SAM" id="MobiDB-lite"/>
    </source>
</evidence>
<evidence type="ECO:0000256" key="1">
    <source>
        <dbReference type="ARBA" id="ARBA00022723"/>
    </source>
</evidence>
<dbReference type="GO" id="GO:0045944">
    <property type="term" value="P:positive regulation of transcription by RNA polymerase II"/>
    <property type="evidence" value="ECO:0007669"/>
    <property type="project" value="TreeGrafter"/>
</dbReference>
<feature type="domain" description="C2H2-type" evidence="7">
    <location>
        <begin position="675"/>
        <end position="702"/>
    </location>
</feature>
<dbReference type="OrthoDB" id="6417347at2759"/>
<evidence type="ECO:0000259" key="7">
    <source>
        <dbReference type="PROSITE" id="PS50157"/>
    </source>
</evidence>
<feature type="compositionally biased region" description="Basic and acidic residues" evidence="6">
    <location>
        <begin position="1950"/>
        <end position="1977"/>
    </location>
</feature>
<feature type="domain" description="C2H2-type" evidence="7">
    <location>
        <begin position="1008"/>
        <end position="1035"/>
    </location>
</feature>
<gene>
    <name evidence="8" type="ORF">B4U79_12955</name>
</gene>
<evidence type="ECO:0000256" key="3">
    <source>
        <dbReference type="ARBA" id="ARBA00022771"/>
    </source>
</evidence>
<dbReference type="SMART" id="SM00355">
    <property type="entry name" value="ZnF_C2H2"/>
    <property type="match status" value="30"/>
</dbReference>
<evidence type="ECO:0000256" key="5">
    <source>
        <dbReference type="PROSITE-ProRule" id="PRU00042"/>
    </source>
</evidence>
<feature type="region of interest" description="Disordered" evidence="6">
    <location>
        <begin position="1782"/>
        <end position="1819"/>
    </location>
</feature>
<evidence type="ECO:0000313" key="9">
    <source>
        <dbReference type="Proteomes" id="UP000285301"/>
    </source>
</evidence>
<feature type="domain" description="C2H2-type" evidence="7">
    <location>
        <begin position="1281"/>
        <end position="1308"/>
    </location>
</feature>
<evidence type="ECO:0000256" key="4">
    <source>
        <dbReference type="ARBA" id="ARBA00022833"/>
    </source>
</evidence>
<feature type="domain" description="C2H2-type" evidence="7">
    <location>
        <begin position="392"/>
        <end position="419"/>
    </location>
</feature>
<dbReference type="PANTHER" id="PTHR24403:SF67">
    <property type="entry name" value="FI01116P-RELATED"/>
    <property type="match status" value="1"/>
</dbReference>
<feature type="compositionally biased region" description="Polar residues" evidence="6">
    <location>
        <begin position="190"/>
        <end position="208"/>
    </location>
</feature>
<dbReference type="InterPro" id="IPR013087">
    <property type="entry name" value="Znf_C2H2_type"/>
</dbReference>
<dbReference type="Proteomes" id="UP000285301">
    <property type="component" value="Unassembled WGS sequence"/>
</dbReference>
<reference evidence="8 9" key="1">
    <citation type="journal article" date="2018" name="Gigascience">
        <title>Genomes of trombidid mites reveal novel predicted allergens and laterally-transferred genes associated with secondary metabolism.</title>
        <authorList>
            <person name="Dong X."/>
            <person name="Chaisiri K."/>
            <person name="Xia D."/>
            <person name="Armstrong S.D."/>
            <person name="Fang Y."/>
            <person name="Donnelly M.J."/>
            <person name="Kadowaki T."/>
            <person name="McGarry J.W."/>
            <person name="Darby A.C."/>
            <person name="Makepeace B.L."/>
        </authorList>
    </citation>
    <scope>NUCLEOTIDE SEQUENCE [LARGE SCALE GENOMIC DNA]</scope>
    <source>
        <strain evidence="8">UoL-WK</strain>
    </source>
</reference>
<organism evidence="8 9">
    <name type="scientific">Dinothrombium tinctorium</name>
    <dbReference type="NCBI Taxonomy" id="1965070"/>
    <lineage>
        <taxon>Eukaryota</taxon>
        <taxon>Metazoa</taxon>
        <taxon>Ecdysozoa</taxon>
        <taxon>Arthropoda</taxon>
        <taxon>Chelicerata</taxon>
        <taxon>Arachnida</taxon>
        <taxon>Acari</taxon>
        <taxon>Acariformes</taxon>
        <taxon>Trombidiformes</taxon>
        <taxon>Prostigmata</taxon>
        <taxon>Anystina</taxon>
        <taxon>Parasitengona</taxon>
        <taxon>Trombidioidea</taxon>
        <taxon>Trombidiidae</taxon>
        <taxon>Dinothrombium</taxon>
    </lineage>
</organism>
<feature type="region of interest" description="Disordered" evidence="6">
    <location>
        <begin position="1948"/>
        <end position="2016"/>
    </location>
</feature>
<feature type="domain" description="C2H2-type" evidence="7">
    <location>
        <begin position="234"/>
        <end position="262"/>
    </location>
</feature>
<feature type="region of interest" description="Disordered" evidence="6">
    <location>
        <begin position="190"/>
        <end position="222"/>
    </location>
</feature>
<keyword evidence="3 5" id="KW-0863">Zinc-finger</keyword>
<dbReference type="EMBL" id="NCKU01002743">
    <property type="protein sequence ID" value="RWS08881.1"/>
    <property type="molecule type" value="Genomic_DNA"/>
</dbReference>
<dbReference type="PROSITE" id="PS00028">
    <property type="entry name" value="ZINC_FINGER_C2H2_1"/>
    <property type="match status" value="11"/>
</dbReference>
<feature type="compositionally biased region" description="Low complexity" evidence="6">
    <location>
        <begin position="2006"/>
        <end position="2016"/>
    </location>
</feature>
<feature type="domain" description="C2H2-type" evidence="7">
    <location>
        <begin position="1667"/>
        <end position="1694"/>
    </location>
</feature>
<dbReference type="STRING" id="1965070.A0A3S3S483"/>
<keyword evidence="4" id="KW-0862">Zinc</keyword>
<feature type="region of interest" description="Disordered" evidence="6">
    <location>
        <begin position="1313"/>
        <end position="1334"/>
    </location>
</feature>